<dbReference type="RefSeq" id="WP_242652254.1">
    <property type="nucleotide sequence ID" value="NZ_FNAT01000003.1"/>
</dbReference>
<dbReference type="STRING" id="521013.SAMN04488567_2282"/>
<dbReference type="Proteomes" id="UP000198922">
    <property type="component" value="Unassembled WGS sequence"/>
</dbReference>
<accession>A0A1G7ET58</accession>
<sequence length="410" mass="44594">MSPARVSVVVVSRGRPAALRLCLMALSQQRHPAYEVIVVADPEGLAAVSHWHGRIRMVACDEPNIGLARNLGIAAAAGGIVAFIDDDALAEPSWLERLVAPFEDPAVEAAGGFVRGPSGWAYQWRARAAFADATTRDLPLEDETPVVLRGRLGRGVKTEGTNMAVRRERLAAMGGFDPAYRYYLDETDLNMRLAALGACTAIVPLAQVHHGYLPSPRRRADRVPRDLSDIGASLAVFLRRHAARIDGNARIEAERLAQRERLLHHLHWGRIAPGDVGRLLESFDAGVSAGRTRPLGRLAPIDDAPPAFLPMHDEPPEGPHLWLSAWPWEARARLGEAAPLVAAGHVVTLCVLWPDARRHRLRLDPSGVWIQSGGLFGPAWPDDPRVGPWRFAARSAAEAERCATLRGAVA</sequence>
<dbReference type="PANTHER" id="PTHR43179">
    <property type="entry name" value="RHAMNOSYLTRANSFERASE WBBL"/>
    <property type="match status" value="1"/>
</dbReference>
<dbReference type="PANTHER" id="PTHR43179:SF12">
    <property type="entry name" value="GALACTOFURANOSYLTRANSFERASE GLFT2"/>
    <property type="match status" value="1"/>
</dbReference>
<evidence type="ECO:0000313" key="6">
    <source>
        <dbReference type="Proteomes" id="UP000198922"/>
    </source>
</evidence>
<gene>
    <name evidence="5" type="ORF">SAMN04488567_2282</name>
</gene>
<evidence type="ECO:0000256" key="2">
    <source>
        <dbReference type="ARBA" id="ARBA00022676"/>
    </source>
</evidence>
<evidence type="ECO:0000259" key="4">
    <source>
        <dbReference type="Pfam" id="PF00535"/>
    </source>
</evidence>
<dbReference type="InterPro" id="IPR029044">
    <property type="entry name" value="Nucleotide-diphossugar_trans"/>
</dbReference>
<evidence type="ECO:0000256" key="3">
    <source>
        <dbReference type="ARBA" id="ARBA00022679"/>
    </source>
</evidence>
<keyword evidence="6" id="KW-1185">Reference proteome</keyword>
<evidence type="ECO:0000313" key="5">
    <source>
        <dbReference type="EMBL" id="SDE66792.1"/>
    </source>
</evidence>
<dbReference type="EMBL" id="FNAT01000003">
    <property type="protein sequence ID" value="SDE66792.1"/>
    <property type="molecule type" value="Genomic_DNA"/>
</dbReference>
<dbReference type="Gene3D" id="3.90.550.10">
    <property type="entry name" value="Spore Coat Polysaccharide Biosynthesis Protein SpsA, Chain A"/>
    <property type="match status" value="1"/>
</dbReference>
<protein>
    <submittedName>
        <fullName evidence="5">Glycosyltransferase, GT2 family</fullName>
    </submittedName>
</protein>
<feature type="domain" description="Glycosyltransferase 2-like" evidence="4">
    <location>
        <begin position="7"/>
        <end position="128"/>
    </location>
</feature>
<name>A0A1G7ET58_9RHOB</name>
<dbReference type="GO" id="GO:0016757">
    <property type="term" value="F:glycosyltransferase activity"/>
    <property type="evidence" value="ECO:0007669"/>
    <property type="project" value="UniProtKB-KW"/>
</dbReference>
<keyword evidence="2" id="KW-0328">Glycosyltransferase</keyword>
<dbReference type="AlphaFoldDB" id="A0A1G7ET58"/>
<reference evidence="6" key="1">
    <citation type="submission" date="2016-10" db="EMBL/GenBank/DDBJ databases">
        <authorList>
            <person name="Varghese N."/>
            <person name="Submissions S."/>
        </authorList>
    </citation>
    <scope>NUCLEOTIDE SEQUENCE [LARGE SCALE GENOMIC DNA]</scope>
    <source>
        <strain evidence="6">DSM 21424</strain>
    </source>
</reference>
<dbReference type="Pfam" id="PF00535">
    <property type="entry name" value="Glycos_transf_2"/>
    <property type="match status" value="1"/>
</dbReference>
<keyword evidence="3 5" id="KW-0808">Transferase</keyword>
<comment type="similarity">
    <text evidence="1">Belongs to the glycosyltransferase 2 family.</text>
</comment>
<dbReference type="InterPro" id="IPR001173">
    <property type="entry name" value="Glyco_trans_2-like"/>
</dbReference>
<organism evidence="5 6">
    <name type="scientific">Limimaricola pyoseonensis</name>
    <dbReference type="NCBI Taxonomy" id="521013"/>
    <lineage>
        <taxon>Bacteria</taxon>
        <taxon>Pseudomonadati</taxon>
        <taxon>Pseudomonadota</taxon>
        <taxon>Alphaproteobacteria</taxon>
        <taxon>Rhodobacterales</taxon>
        <taxon>Paracoccaceae</taxon>
        <taxon>Limimaricola</taxon>
    </lineage>
</organism>
<dbReference type="SUPFAM" id="SSF53448">
    <property type="entry name" value="Nucleotide-diphospho-sugar transferases"/>
    <property type="match status" value="1"/>
</dbReference>
<proteinExistence type="inferred from homology"/>
<evidence type="ECO:0000256" key="1">
    <source>
        <dbReference type="ARBA" id="ARBA00006739"/>
    </source>
</evidence>